<evidence type="ECO:0000313" key="2">
    <source>
        <dbReference type="Proteomes" id="UP000316095"/>
    </source>
</evidence>
<accession>A0A5C5XCG4</accession>
<gene>
    <name evidence="1" type="ORF">Pan54_15640</name>
</gene>
<evidence type="ECO:0000313" key="1">
    <source>
        <dbReference type="EMBL" id="TWT60837.1"/>
    </source>
</evidence>
<dbReference type="EMBL" id="SJPG01000001">
    <property type="protein sequence ID" value="TWT60837.1"/>
    <property type="molecule type" value="Genomic_DNA"/>
</dbReference>
<dbReference type="Proteomes" id="UP000316095">
    <property type="component" value="Unassembled WGS sequence"/>
</dbReference>
<reference evidence="1 2" key="1">
    <citation type="submission" date="2019-02" db="EMBL/GenBank/DDBJ databases">
        <title>Deep-cultivation of Planctomycetes and their phenomic and genomic characterization uncovers novel biology.</title>
        <authorList>
            <person name="Wiegand S."/>
            <person name="Jogler M."/>
            <person name="Boedeker C."/>
            <person name="Pinto D."/>
            <person name="Vollmers J."/>
            <person name="Rivas-Marin E."/>
            <person name="Kohn T."/>
            <person name="Peeters S.H."/>
            <person name="Heuer A."/>
            <person name="Rast P."/>
            <person name="Oberbeckmann S."/>
            <person name="Bunk B."/>
            <person name="Jeske O."/>
            <person name="Meyerdierks A."/>
            <person name="Storesund J.E."/>
            <person name="Kallscheuer N."/>
            <person name="Luecker S."/>
            <person name="Lage O.M."/>
            <person name="Pohl T."/>
            <person name="Merkel B.J."/>
            <person name="Hornburger P."/>
            <person name="Mueller R.-W."/>
            <person name="Bruemmer F."/>
            <person name="Labrenz M."/>
            <person name="Spormann A.M."/>
            <person name="Op Den Camp H."/>
            <person name="Overmann J."/>
            <person name="Amann R."/>
            <person name="Jetten M.S.M."/>
            <person name="Mascher T."/>
            <person name="Medema M.H."/>
            <person name="Devos D.P."/>
            <person name="Kaster A.-K."/>
            <person name="Ovreas L."/>
            <person name="Rohde M."/>
            <person name="Galperin M.Y."/>
            <person name="Jogler C."/>
        </authorList>
    </citation>
    <scope>NUCLEOTIDE SEQUENCE [LARGE SCALE GENOMIC DNA]</scope>
    <source>
        <strain evidence="1 2">Pan54</strain>
    </source>
</reference>
<protein>
    <submittedName>
        <fullName evidence="1">Uncharacterized protein</fullName>
    </submittedName>
</protein>
<keyword evidence="2" id="KW-1185">Reference proteome</keyword>
<proteinExistence type="predicted"/>
<comment type="caution">
    <text evidence="1">The sequence shown here is derived from an EMBL/GenBank/DDBJ whole genome shotgun (WGS) entry which is preliminary data.</text>
</comment>
<sequence length="375" mass="42684">MPRLTLIHTQQEFVAAAEGRTGRHVLLNALFDSGTPEAIRLNLAAPNCSYYSPSHGLQIFPRGEVPFQVLSPAVLLSVTELADWVRNFSFVEDAAGNVSWGQIRQDDPVNDLPLQRLQSILYQFLYTDSLLNDLPVETDLYNAYLNHPRSLRLFDGNEVSNAGQELLNNFSNAATCYVQIPQLREYFIQENVQEGDLGPSGERFRQWFQQNFRLPVSGEEVLLEYVAYALRPLRISGAEFYYNQLENDTRGLSVDLLFRYNGLPVWTELKMVGDTWTSSALQQILLYGSAVAGEHQANRFQSIYGAEFGTGRHWLAVLVEDRDDPAFQADFDQTLRFVQLPTSIPVIQEYFRGMILGKIKKDGDQWEISDWNVVE</sequence>
<dbReference type="AlphaFoldDB" id="A0A5C5XCG4"/>
<name>A0A5C5XCG4_9PLAN</name>
<organism evidence="1 2">
    <name type="scientific">Rubinisphaera italica</name>
    <dbReference type="NCBI Taxonomy" id="2527969"/>
    <lineage>
        <taxon>Bacteria</taxon>
        <taxon>Pseudomonadati</taxon>
        <taxon>Planctomycetota</taxon>
        <taxon>Planctomycetia</taxon>
        <taxon>Planctomycetales</taxon>
        <taxon>Planctomycetaceae</taxon>
        <taxon>Rubinisphaera</taxon>
    </lineage>
</organism>
<dbReference type="RefSeq" id="WP_146502902.1">
    <property type="nucleotide sequence ID" value="NZ_SJPG01000001.1"/>
</dbReference>